<dbReference type="GO" id="GO:0005952">
    <property type="term" value="C:cAMP-dependent protein kinase complex"/>
    <property type="evidence" value="ECO:0007669"/>
    <property type="project" value="InterPro"/>
</dbReference>
<proteinExistence type="predicted"/>
<dbReference type="GO" id="GO:0005829">
    <property type="term" value="C:cytosol"/>
    <property type="evidence" value="ECO:0007669"/>
    <property type="project" value="TreeGrafter"/>
</dbReference>
<dbReference type="Proteomes" id="UP000039865">
    <property type="component" value="Unassembled WGS sequence"/>
</dbReference>
<dbReference type="GO" id="GO:0004862">
    <property type="term" value="F:cAMP-dependent protein kinase inhibitor activity"/>
    <property type="evidence" value="ECO:0007669"/>
    <property type="project" value="TreeGrafter"/>
</dbReference>
<dbReference type="InterPro" id="IPR018490">
    <property type="entry name" value="cNMP-bd_dom_sf"/>
</dbReference>
<dbReference type="OrthoDB" id="287606at2759"/>
<feature type="domain" description="Cyclic nucleotide-binding" evidence="2">
    <location>
        <begin position="655"/>
        <end position="761"/>
    </location>
</feature>
<sequence length="808" mass="93726">MSYSQYKSQTNAINLPTQMHHSAGFKKAYQKFQFYNQNSLNVEKYYGSVSKFKRMESDLHFSQSNQNAGLSNTTLSLGNLLDFNNTNIISQQITQNKNGADLSNTNFISPRILEKIRVDQQQKRKSKDYQLDQITSTINADGTRTLMIKRLLKDNPKLLATYKTLTSTQSQLKKEQSNSNIGSSNGLAGRSQSVLFKSQSTKALFKPPPSIKEILIGMNESEMKIHQDLLRKFSQTASTFNDRENSNEQKNSTVYEDKYTEYLSLPAIITRPSLVQDEILASQTQSLQNERLEDDRPEDEYMTYEGNDKVLELEENNDLEERLQGFNKKKLLKKIQEQIQHRTQKYRNANNLRTSFNLTEATGTAAINDQAGPYLNRSLKKRHNSVKKMLREKTQSNLRANKLDKNQDQDITQTLSEFINTSKNLEVKIKENQATDKNNNLSKIMEKSRSSKNSPGKKSMINLVHMEQDMSGHDSHQNDPDFAIKQESHKFMLALTETFNQQMIENEFDQIYKVFQKTAQERSSAEDEQAIDYLQTVTIFKEFPRNLLKEISKKFTTLFQQRNEIIKYKNDDTYQILIKGKIMKIDPKSSFKQSKVLLNSLFDPSEYLQNSSILVIKQPSYLLSINKKDFSKCIKIAALRSGEEDDIQFLAKRKFFNKIDKECLQKVCNLMVPRLFEEGKKIYDIGDVSEEMFIVRSGNVSEEVMVNSNQNGYFEFAQYQTGDWFGQSEMMLCETRKSRITATQSTLLLCIRRSELQQVLGFEYIELLKMHIFDHEDLKTRMIEVSKNKAEQEGVLKRYKHFNEDDMD</sequence>
<dbReference type="PROSITE" id="PS50042">
    <property type="entry name" value="CNMP_BINDING_3"/>
    <property type="match status" value="1"/>
</dbReference>
<dbReference type="GO" id="GO:0030552">
    <property type="term" value="F:cAMP binding"/>
    <property type="evidence" value="ECO:0007669"/>
    <property type="project" value="TreeGrafter"/>
</dbReference>
<dbReference type="Pfam" id="PF00027">
    <property type="entry name" value="cNMP_binding"/>
    <property type="match status" value="1"/>
</dbReference>
<dbReference type="InterPro" id="IPR014710">
    <property type="entry name" value="RmlC-like_jellyroll"/>
</dbReference>
<dbReference type="SUPFAM" id="SSF51206">
    <property type="entry name" value="cAMP-binding domain-like"/>
    <property type="match status" value="2"/>
</dbReference>
<feature type="coiled-coil region" evidence="1">
    <location>
        <begin position="309"/>
        <end position="352"/>
    </location>
</feature>
<evidence type="ECO:0000256" key="1">
    <source>
        <dbReference type="SAM" id="Coils"/>
    </source>
</evidence>
<dbReference type="CDD" id="cd00038">
    <property type="entry name" value="CAP_ED"/>
    <property type="match status" value="1"/>
</dbReference>
<dbReference type="GO" id="GO:0034236">
    <property type="term" value="F:protein kinase A catalytic subunit binding"/>
    <property type="evidence" value="ECO:0007669"/>
    <property type="project" value="TreeGrafter"/>
</dbReference>
<dbReference type="InterPro" id="IPR000595">
    <property type="entry name" value="cNMP-bd_dom"/>
</dbReference>
<name>A0A077ZSB0_STYLE</name>
<dbReference type="OMA" id="SEEMFIV"/>
<accession>A0A077ZSB0</accession>
<reference evidence="3 4" key="1">
    <citation type="submission" date="2014-06" db="EMBL/GenBank/DDBJ databases">
        <authorList>
            <person name="Swart Estienne"/>
        </authorList>
    </citation>
    <scope>NUCLEOTIDE SEQUENCE [LARGE SCALE GENOMIC DNA]</scope>
    <source>
        <strain evidence="3 4">130c</strain>
    </source>
</reference>
<organism evidence="3 4">
    <name type="scientific">Stylonychia lemnae</name>
    <name type="common">Ciliate</name>
    <dbReference type="NCBI Taxonomy" id="5949"/>
    <lineage>
        <taxon>Eukaryota</taxon>
        <taxon>Sar</taxon>
        <taxon>Alveolata</taxon>
        <taxon>Ciliophora</taxon>
        <taxon>Intramacronucleata</taxon>
        <taxon>Spirotrichea</taxon>
        <taxon>Stichotrichia</taxon>
        <taxon>Sporadotrichida</taxon>
        <taxon>Oxytrichidae</taxon>
        <taxon>Stylonychinae</taxon>
        <taxon>Stylonychia</taxon>
    </lineage>
</organism>
<dbReference type="InterPro" id="IPR050503">
    <property type="entry name" value="cAMP-dep_PK_reg_su-like"/>
</dbReference>
<dbReference type="AlphaFoldDB" id="A0A077ZSB0"/>
<evidence type="ECO:0000313" key="4">
    <source>
        <dbReference type="Proteomes" id="UP000039865"/>
    </source>
</evidence>
<dbReference type="Gene3D" id="2.60.120.10">
    <property type="entry name" value="Jelly Rolls"/>
    <property type="match status" value="2"/>
</dbReference>
<dbReference type="PANTHER" id="PTHR11635">
    <property type="entry name" value="CAMP-DEPENDENT PROTEIN KINASE REGULATORY CHAIN"/>
    <property type="match status" value="1"/>
</dbReference>
<gene>
    <name evidence="3" type="primary">Contig5558.g5945</name>
    <name evidence="3" type="ORF">STYLEM_1742</name>
</gene>
<dbReference type="PANTHER" id="PTHR11635:SF152">
    <property type="entry name" value="CAMP-DEPENDENT PROTEIN KINASE TYPE I REGULATORY SUBUNIT-RELATED"/>
    <property type="match status" value="1"/>
</dbReference>
<dbReference type="SMART" id="SM00100">
    <property type="entry name" value="cNMP"/>
    <property type="match status" value="1"/>
</dbReference>
<evidence type="ECO:0000313" key="3">
    <source>
        <dbReference type="EMBL" id="CDW72778.1"/>
    </source>
</evidence>
<evidence type="ECO:0000259" key="2">
    <source>
        <dbReference type="PROSITE" id="PS50042"/>
    </source>
</evidence>
<protein>
    <recommendedName>
        <fullName evidence="2">Cyclic nucleotide-binding domain-containing protein</fullName>
    </recommendedName>
</protein>
<keyword evidence="4" id="KW-1185">Reference proteome</keyword>
<dbReference type="EMBL" id="CCKQ01001660">
    <property type="protein sequence ID" value="CDW72778.1"/>
    <property type="molecule type" value="Genomic_DNA"/>
</dbReference>
<dbReference type="InParanoid" id="A0A077ZSB0"/>
<keyword evidence="1" id="KW-0175">Coiled coil</keyword>